<reference evidence="1 2" key="1">
    <citation type="submission" date="2019-08" db="EMBL/GenBank/DDBJ databases">
        <title>Archangium and Cystobacter genomes.</title>
        <authorList>
            <person name="Chen I.-C.K."/>
            <person name="Wielgoss S."/>
        </authorList>
    </citation>
    <scope>NUCLEOTIDE SEQUENCE [LARGE SCALE GENOMIC DNA]</scope>
    <source>
        <strain evidence="1 2">Cbm 6</strain>
    </source>
</reference>
<dbReference type="EMBL" id="CP043494">
    <property type="protein sequence ID" value="WNG50852.1"/>
    <property type="molecule type" value="Genomic_DNA"/>
</dbReference>
<evidence type="ECO:0000313" key="1">
    <source>
        <dbReference type="EMBL" id="WNG50852.1"/>
    </source>
</evidence>
<keyword evidence="2" id="KW-1185">Reference proteome</keyword>
<dbReference type="RefSeq" id="WP_395810443.1">
    <property type="nucleotide sequence ID" value="NZ_CP043494.1"/>
</dbReference>
<organism evidence="1 2">
    <name type="scientific">Archangium minus</name>
    <dbReference type="NCBI Taxonomy" id="83450"/>
    <lineage>
        <taxon>Bacteria</taxon>
        <taxon>Pseudomonadati</taxon>
        <taxon>Myxococcota</taxon>
        <taxon>Myxococcia</taxon>
        <taxon>Myxococcales</taxon>
        <taxon>Cystobacterineae</taxon>
        <taxon>Archangiaceae</taxon>
        <taxon>Archangium</taxon>
    </lineage>
</organism>
<protein>
    <submittedName>
        <fullName evidence="1">Uncharacterized protein</fullName>
    </submittedName>
</protein>
<gene>
    <name evidence="1" type="ORF">F0U60_47060</name>
</gene>
<sequence length="119" mass="12387">MAAAERELESSRKMHQALVDSLNPPANCHPGSSESLVAAKAKVERDEAALRKATVVVNETAHSVANAEVTASNSKAKATGAAERALQAQKAANVSAKEAGLAEPFPKANEVGGTWIRLE</sequence>
<name>A0ABY9X631_9BACT</name>
<accession>A0ABY9X631</accession>
<dbReference type="Proteomes" id="UP001611383">
    <property type="component" value="Chromosome"/>
</dbReference>
<proteinExistence type="predicted"/>
<evidence type="ECO:0000313" key="2">
    <source>
        <dbReference type="Proteomes" id="UP001611383"/>
    </source>
</evidence>